<dbReference type="Proteomes" id="UP000194641">
    <property type="component" value="Unassembled WGS sequence"/>
</dbReference>
<dbReference type="CDD" id="cd19081">
    <property type="entry name" value="AKR_AKR9C1"/>
    <property type="match status" value="1"/>
</dbReference>
<dbReference type="InterPro" id="IPR023210">
    <property type="entry name" value="NADP_OxRdtase_dom"/>
</dbReference>
<accession>A0A252AU26</accession>
<dbReference type="SUPFAM" id="SSF51430">
    <property type="entry name" value="NAD(P)-linked oxidoreductase"/>
    <property type="match status" value="1"/>
</dbReference>
<dbReference type="Gene3D" id="3.20.20.100">
    <property type="entry name" value="NADP-dependent oxidoreductase domain"/>
    <property type="match status" value="1"/>
</dbReference>
<dbReference type="RefSeq" id="WP_086659441.1">
    <property type="nucleotide sequence ID" value="NZ_JBJJWX010000003.1"/>
</dbReference>
<name>A0A252AU26_9PROT</name>
<dbReference type="Pfam" id="PF00248">
    <property type="entry name" value="Aldo_ket_red"/>
    <property type="match status" value="1"/>
</dbReference>
<evidence type="ECO:0000313" key="4">
    <source>
        <dbReference type="Proteomes" id="UP000194641"/>
    </source>
</evidence>
<dbReference type="GO" id="GO:0016491">
    <property type="term" value="F:oxidoreductase activity"/>
    <property type="evidence" value="ECO:0007669"/>
    <property type="project" value="UniProtKB-KW"/>
</dbReference>
<dbReference type="FunFam" id="3.20.20.100:FF:000004">
    <property type="entry name" value="Oxidoreductase, aldo/keto reductase"/>
    <property type="match status" value="1"/>
</dbReference>
<evidence type="ECO:0000313" key="3">
    <source>
        <dbReference type="EMBL" id="OUI93767.1"/>
    </source>
</evidence>
<dbReference type="GO" id="GO:0005829">
    <property type="term" value="C:cytosol"/>
    <property type="evidence" value="ECO:0007669"/>
    <property type="project" value="TreeGrafter"/>
</dbReference>
<evidence type="ECO:0000259" key="2">
    <source>
        <dbReference type="Pfam" id="PF00248"/>
    </source>
</evidence>
<organism evidence="3 4">
    <name type="scientific">Acetobacter indonesiensis</name>
    <dbReference type="NCBI Taxonomy" id="104101"/>
    <lineage>
        <taxon>Bacteria</taxon>
        <taxon>Pseudomonadati</taxon>
        <taxon>Pseudomonadota</taxon>
        <taxon>Alphaproteobacteria</taxon>
        <taxon>Acetobacterales</taxon>
        <taxon>Acetobacteraceae</taxon>
        <taxon>Acetobacter</taxon>
    </lineage>
</organism>
<dbReference type="InterPro" id="IPR050523">
    <property type="entry name" value="AKR_Detox_Biosynth"/>
</dbReference>
<feature type="domain" description="NADP-dependent oxidoreductase" evidence="2">
    <location>
        <begin position="15"/>
        <end position="315"/>
    </location>
</feature>
<protein>
    <submittedName>
        <fullName evidence="3">Alcohol dehydrogenase</fullName>
    </submittedName>
</protein>
<dbReference type="EMBL" id="JOPA01000020">
    <property type="protein sequence ID" value="OUI93767.1"/>
    <property type="molecule type" value="Genomic_DNA"/>
</dbReference>
<dbReference type="AlphaFoldDB" id="A0A252AU26"/>
<comment type="caution">
    <text evidence="3">The sequence shown here is derived from an EMBL/GenBank/DDBJ whole genome shotgun (WGS) entry which is preliminary data.</text>
</comment>
<dbReference type="PANTHER" id="PTHR43364:SF6">
    <property type="entry name" value="OXIDOREDUCTASE-RELATED"/>
    <property type="match status" value="1"/>
</dbReference>
<proteinExistence type="predicted"/>
<evidence type="ECO:0000256" key="1">
    <source>
        <dbReference type="ARBA" id="ARBA00023002"/>
    </source>
</evidence>
<keyword evidence="1" id="KW-0560">Oxidoreductase</keyword>
<sequence>MDFRRLGKTDLKIAPIVFGGNVFGWTIDEKTSFSILDAFVDYGFNAIDTADVYSLWSPGNTGGESETIIGNWLKENPHKRDKVLIFTKVGADLGKPGEKGLSERWISEAVERSLKRLGIERIDLYFSHWPDAETPYEETLGAYEKLLKAGKIRAIGASNLDAQQLGTALDVAKTHSLPRYDVLQPEYNLYDRASYDGPLRDLCLQNDIGVVTYYSLASGFLSGKYRSEADLTQSTRGKGIAKYLDARGVSILSALDHVAHRHDATQAEIALAWLIARKGVTAPIASATRREHVASFAKAATLVLNPEDITELDTASAV</sequence>
<dbReference type="PANTHER" id="PTHR43364">
    <property type="entry name" value="NADH-SPECIFIC METHYLGLYOXAL REDUCTASE-RELATED"/>
    <property type="match status" value="1"/>
</dbReference>
<reference evidence="4" key="1">
    <citation type="submission" date="2014-06" db="EMBL/GenBank/DDBJ databases">
        <authorList>
            <person name="Winans N.J."/>
            <person name="Newell P.D."/>
            <person name="Douglas A.E."/>
        </authorList>
    </citation>
    <scope>NUCLEOTIDE SEQUENCE [LARGE SCALE GENOMIC DNA]</scope>
</reference>
<gene>
    <name evidence="3" type="ORF">HK17_07305</name>
</gene>
<dbReference type="InterPro" id="IPR036812">
    <property type="entry name" value="NAD(P)_OxRdtase_dom_sf"/>
</dbReference>